<dbReference type="Proteomes" id="UP000075901">
    <property type="component" value="Unassembled WGS sequence"/>
</dbReference>
<proteinExistence type="predicted"/>
<evidence type="ECO:0000313" key="1">
    <source>
        <dbReference type="EnsemblMetazoa" id="AMAM009901-PA"/>
    </source>
</evidence>
<name>A0A182SMT8_9DIPT</name>
<dbReference type="VEuPathDB" id="VectorBase:AMAM009901"/>
<accession>A0A182SMT8</accession>
<dbReference type="EnsemblMetazoa" id="AMAM009901-RA">
    <property type="protein sequence ID" value="AMAM009901-PA"/>
    <property type="gene ID" value="AMAM009901"/>
</dbReference>
<reference evidence="1" key="2">
    <citation type="submission" date="2020-05" db="UniProtKB">
        <authorList>
            <consortium name="EnsemblMetazoa"/>
        </authorList>
    </citation>
    <scope>IDENTIFICATION</scope>
    <source>
        <strain evidence="1">maculatus3</strain>
    </source>
</reference>
<dbReference type="AlphaFoldDB" id="A0A182SMT8"/>
<protein>
    <submittedName>
        <fullName evidence="1">Uncharacterized protein</fullName>
    </submittedName>
</protein>
<organism evidence="1 2">
    <name type="scientific">Anopheles maculatus</name>
    <dbReference type="NCBI Taxonomy" id="74869"/>
    <lineage>
        <taxon>Eukaryota</taxon>
        <taxon>Metazoa</taxon>
        <taxon>Ecdysozoa</taxon>
        <taxon>Arthropoda</taxon>
        <taxon>Hexapoda</taxon>
        <taxon>Insecta</taxon>
        <taxon>Pterygota</taxon>
        <taxon>Neoptera</taxon>
        <taxon>Endopterygota</taxon>
        <taxon>Diptera</taxon>
        <taxon>Nematocera</taxon>
        <taxon>Culicoidea</taxon>
        <taxon>Culicidae</taxon>
        <taxon>Anophelinae</taxon>
        <taxon>Anopheles</taxon>
        <taxon>Anopheles maculatus group</taxon>
    </lineage>
</organism>
<keyword evidence="2" id="KW-1185">Reference proteome</keyword>
<evidence type="ECO:0000313" key="2">
    <source>
        <dbReference type="Proteomes" id="UP000075901"/>
    </source>
</evidence>
<sequence length="133" mass="15083">MYNCLDYIYLSSSITSESQQWALDESNATSHRHCLTLDSGELLTVSLNDPTVCWTNHQRLEKDLQRAENGSLHIYSRLRSNDGGGGGGSDLYRPRERILNAGHWNGGRDLVFLSDQFLTVKSIDEYMVEEGKR</sequence>
<reference evidence="2" key="1">
    <citation type="submission" date="2013-09" db="EMBL/GenBank/DDBJ databases">
        <title>The Genome Sequence of Anopheles maculatus species B.</title>
        <authorList>
            <consortium name="The Broad Institute Genomics Platform"/>
            <person name="Neafsey D.E."/>
            <person name="Besansky N."/>
            <person name="Howell P."/>
            <person name="Walton C."/>
            <person name="Young S.K."/>
            <person name="Zeng Q."/>
            <person name="Gargeya S."/>
            <person name="Fitzgerald M."/>
            <person name="Haas B."/>
            <person name="Abouelleil A."/>
            <person name="Allen A.W."/>
            <person name="Alvarado L."/>
            <person name="Arachchi H.M."/>
            <person name="Berlin A.M."/>
            <person name="Chapman S.B."/>
            <person name="Gainer-Dewar J."/>
            <person name="Goldberg J."/>
            <person name="Griggs A."/>
            <person name="Gujja S."/>
            <person name="Hansen M."/>
            <person name="Howarth C."/>
            <person name="Imamovic A."/>
            <person name="Ireland A."/>
            <person name="Larimer J."/>
            <person name="McCowan C."/>
            <person name="Murphy C."/>
            <person name="Pearson M."/>
            <person name="Poon T.W."/>
            <person name="Priest M."/>
            <person name="Roberts A."/>
            <person name="Saif S."/>
            <person name="Shea T."/>
            <person name="Sisk P."/>
            <person name="Sykes S."/>
            <person name="Wortman J."/>
            <person name="Nusbaum C."/>
            <person name="Birren B."/>
        </authorList>
    </citation>
    <scope>NUCLEOTIDE SEQUENCE [LARGE SCALE GENOMIC DNA]</scope>
    <source>
        <strain evidence="2">maculatus3</strain>
    </source>
</reference>